<dbReference type="EMBL" id="CAJVPV010016208">
    <property type="protein sequence ID" value="CAG8696736.1"/>
    <property type="molecule type" value="Genomic_DNA"/>
</dbReference>
<evidence type="ECO:0000313" key="2">
    <source>
        <dbReference type="EMBL" id="CAG8696736.1"/>
    </source>
</evidence>
<keyword evidence="3" id="KW-1185">Reference proteome</keyword>
<organism evidence="2 3">
    <name type="scientific">Acaulospora morrowiae</name>
    <dbReference type="NCBI Taxonomy" id="94023"/>
    <lineage>
        <taxon>Eukaryota</taxon>
        <taxon>Fungi</taxon>
        <taxon>Fungi incertae sedis</taxon>
        <taxon>Mucoromycota</taxon>
        <taxon>Glomeromycotina</taxon>
        <taxon>Glomeromycetes</taxon>
        <taxon>Diversisporales</taxon>
        <taxon>Acaulosporaceae</taxon>
        <taxon>Acaulospora</taxon>
    </lineage>
</organism>
<dbReference type="Proteomes" id="UP000789342">
    <property type="component" value="Unassembled WGS sequence"/>
</dbReference>
<dbReference type="OrthoDB" id="10263226at2759"/>
<dbReference type="AlphaFoldDB" id="A0A9N9HLR4"/>
<evidence type="ECO:0000256" key="1">
    <source>
        <dbReference type="SAM" id="MobiDB-lite"/>
    </source>
</evidence>
<reference evidence="2" key="1">
    <citation type="submission" date="2021-06" db="EMBL/GenBank/DDBJ databases">
        <authorList>
            <person name="Kallberg Y."/>
            <person name="Tangrot J."/>
            <person name="Rosling A."/>
        </authorList>
    </citation>
    <scope>NUCLEOTIDE SEQUENCE</scope>
    <source>
        <strain evidence="2">CL551</strain>
    </source>
</reference>
<accession>A0A9N9HLR4</accession>
<feature type="compositionally biased region" description="Polar residues" evidence="1">
    <location>
        <begin position="92"/>
        <end position="105"/>
    </location>
</feature>
<feature type="region of interest" description="Disordered" evidence="1">
    <location>
        <begin position="82"/>
        <end position="105"/>
    </location>
</feature>
<comment type="caution">
    <text evidence="2">The sequence shown here is derived from an EMBL/GenBank/DDBJ whole genome shotgun (WGS) entry which is preliminary data.</text>
</comment>
<sequence>MERVMEPFRSAFTSLNAEGTKLPTEENLLHHLDSKDEQFFKKLSAVFDKDKKTLESTSGHQIHTKKRKISLEIAKVHGNSNSMQIADEDFSNNDGIDSSQDFEIN</sequence>
<proteinExistence type="predicted"/>
<evidence type="ECO:0000313" key="3">
    <source>
        <dbReference type="Proteomes" id="UP000789342"/>
    </source>
</evidence>
<gene>
    <name evidence="2" type="ORF">AMORRO_LOCUS11887</name>
</gene>
<protein>
    <submittedName>
        <fullName evidence="2">18501_t:CDS:1</fullName>
    </submittedName>
</protein>
<name>A0A9N9HLR4_9GLOM</name>